<keyword evidence="2 7" id="KW-0255">Endonuclease</keyword>
<dbReference type="GO" id="GO:0004519">
    <property type="term" value="F:endonuclease activity"/>
    <property type="evidence" value="ECO:0007669"/>
    <property type="project" value="UniProtKB-KW"/>
</dbReference>
<dbReference type="Proteomes" id="UP000776276">
    <property type="component" value="Unassembled WGS sequence"/>
</dbReference>
<evidence type="ECO:0000256" key="6">
    <source>
        <dbReference type="SAM" id="MobiDB-lite"/>
    </source>
</evidence>
<feature type="compositionally biased region" description="Basic and acidic residues" evidence="6">
    <location>
        <begin position="142"/>
        <end position="151"/>
    </location>
</feature>
<keyword evidence="3" id="KW-0227">DNA damage</keyword>
<gene>
    <name evidence="7" type="primary">vsr</name>
    <name evidence="7" type="ORF">KOF26_13400</name>
</gene>
<evidence type="ECO:0000313" key="8">
    <source>
        <dbReference type="Proteomes" id="UP000776276"/>
    </source>
</evidence>
<evidence type="ECO:0000313" key="7">
    <source>
        <dbReference type="EMBL" id="MBU3078863.1"/>
    </source>
</evidence>
<evidence type="ECO:0000256" key="5">
    <source>
        <dbReference type="ARBA" id="ARBA00023204"/>
    </source>
</evidence>
<comment type="caution">
    <text evidence="7">The sequence shown here is derived from an EMBL/GenBank/DDBJ whole genome shotgun (WGS) entry which is preliminary data.</text>
</comment>
<keyword evidence="4" id="KW-0378">Hydrolase</keyword>
<reference evidence="7 8" key="1">
    <citation type="submission" date="2021-06" db="EMBL/GenBank/DDBJ databases">
        <title>Sphingomonas sp. XMGL2, whole genome shotgun sequencing project.</title>
        <authorList>
            <person name="Zhao G."/>
            <person name="Shen L."/>
        </authorList>
    </citation>
    <scope>NUCLEOTIDE SEQUENCE [LARGE SCALE GENOMIC DNA]</scope>
    <source>
        <strain evidence="7 8">XMGL2</strain>
    </source>
</reference>
<evidence type="ECO:0000256" key="1">
    <source>
        <dbReference type="ARBA" id="ARBA00022722"/>
    </source>
</evidence>
<dbReference type="NCBIfam" id="TIGR00632">
    <property type="entry name" value="vsr"/>
    <property type="match status" value="1"/>
</dbReference>
<keyword evidence="5" id="KW-0234">DNA repair</keyword>
<dbReference type="CDD" id="cd00221">
    <property type="entry name" value="Vsr"/>
    <property type="match status" value="1"/>
</dbReference>
<keyword evidence="1" id="KW-0540">Nuclease</keyword>
<evidence type="ECO:0000256" key="2">
    <source>
        <dbReference type="ARBA" id="ARBA00022759"/>
    </source>
</evidence>
<organism evidence="7 8">
    <name type="scientific">Sphingomonas quercus</name>
    <dbReference type="NCBI Taxonomy" id="2842451"/>
    <lineage>
        <taxon>Bacteria</taxon>
        <taxon>Pseudomonadati</taxon>
        <taxon>Pseudomonadota</taxon>
        <taxon>Alphaproteobacteria</taxon>
        <taxon>Sphingomonadales</taxon>
        <taxon>Sphingomonadaceae</taxon>
        <taxon>Sphingomonas</taxon>
    </lineage>
</organism>
<name>A0ABS6BKN4_9SPHN</name>
<dbReference type="Pfam" id="PF03852">
    <property type="entry name" value="Vsr"/>
    <property type="match status" value="1"/>
</dbReference>
<accession>A0ABS6BKN4</accession>
<dbReference type="InterPro" id="IPR004603">
    <property type="entry name" value="DNA_mismatch_endonuc_vsr"/>
</dbReference>
<keyword evidence="8" id="KW-1185">Reference proteome</keyword>
<feature type="region of interest" description="Disordered" evidence="6">
    <location>
        <begin position="142"/>
        <end position="170"/>
    </location>
</feature>
<evidence type="ECO:0000256" key="4">
    <source>
        <dbReference type="ARBA" id="ARBA00022801"/>
    </source>
</evidence>
<sequence>MEPAGNVLSAEARRKMMAGFRSKDTKPEMMVRRALHRLGYRFRLHRSDLPGKPDIVLPRHRTVILVHGCFWHQHAGCRDARMPRTRQEYWAEKFRRNSERDTAAAAALAALGWNVEVIWECEARKPGLNSRLLELMPQRKPDILLPHHDGPDDGLGPAPARVRPRDPRDF</sequence>
<dbReference type="RefSeq" id="WP_216325867.1">
    <property type="nucleotide sequence ID" value="NZ_JAHKRT010000007.1"/>
</dbReference>
<evidence type="ECO:0000256" key="3">
    <source>
        <dbReference type="ARBA" id="ARBA00022763"/>
    </source>
</evidence>
<dbReference type="EMBL" id="JAHKRT010000007">
    <property type="protein sequence ID" value="MBU3078863.1"/>
    <property type="molecule type" value="Genomic_DNA"/>
</dbReference>
<protein>
    <submittedName>
        <fullName evidence="7">DNA mismatch endonuclease Vsr</fullName>
    </submittedName>
</protein>
<proteinExistence type="predicted"/>